<dbReference type="Proteomes" id="UP001157502">
    <property type="component" value="Chromosome 23"/>
</dbReference>
<protein>
    <submittedName>
        <fullName evidence="1">Uncharacterized protein</fullName>
    </submittedName>
</protein>
<gene>
    <name evidence="1" type="ORF">DPEC_G00261740</name>
</gene>
<evidence type="ECO:0000313" key="1">
    <source>
        <dbReference type="EMBL" id="KAJ7994032.1"/>
    </source>
</evidence>
<comment type="caution">
    <text evidence="1">The sequence shown here is derived from an EMBL/GenBank/DDBJ whole genome shotgun (WGS) entry which is preliminary data.</text>
</comment>
<proteinExistence type="predicted"/>
<dbReference type="EMBL" id="CM055750">
    <property type="protein sequence ID" value="KAJ7994032.1"/>
    <property type="molecule type" value="Genomic_DNA"/>
</dbReference>
<name>A0ACC2FRX5_DALPE</name>
<sequence>MYLPGSSRSCSWRFPLPPYTLSSGELLHSAQLTLTAPWLRLANWQSSGAGGRMCSVRAAEVTALQDGTSSASPSTYVAPEIRLVRLRGFGKAYSKPWTLSRAPRSNLARPHEHPTILPVSG</sequence>
<reference evidence="1" key="1">
    <citation type="submission" date="2021-05" db="EMBL/GenBank/DDBJ databases">
        <authorList>
            <person name="Pan Q."/>
            <person name="Jouanno E."/>
            <person name="Zahm M."/>
            <person name="Klopp C."/>
            <person name="Cabau C."/>
            <person name="Louis A."/>
            <person name="Berthelot C."/>
            <person name="Parey E."/>
            <person name="Roest Crollius H."/>
            <person name="Montfort J."/>
            <person name="Robinson-Rechavi M."/>
            <person name="Bouchez O."/>
            <person name="Lampietro C."/>
            <person name="Lopez Roques C."/>
            <person name="Donnadieu C."/>
            <person name="Postlethwait J."/>
            <person name="Bobe J."/>
            <person name="Dillon D."/>
            <person name="Chandos A."/>
            <person name="von Hippel F."/>
            <person name="Guiguen Y."/>
        </authorList>
    </citation>
    <scope>NUCLEOTIDE SEQUENCE</scope>
    <source>
        <strain evidence="1">YG-Jan2019</strain>
    </source>
</reference>
<organism evidence="1 2">
    <name type="scientific">Dallia pectoralis</name>
    <name type="common">Alaska blackfish</name>
    <dbReference type="NCBI Taxonomy" id="75939"/>
    <lineage>
        <taxon>Eukaryota</taxon>
        <taxon>Metazoa</taxon>
        <taxon>Chordata</taxon>
        <taxon>Craniata</taxon>
        <taxon>Vertebrata</taxon>
        <taxon>Euteleostomi</taxon>
        <taxon>Actinopterygii</taxon>
        <taxon>Neopterygii</taxon>
        <taxon>Teleostei</taxon>
        <taxon>Protacanthopterygii</taxon>
        <taxon>Esociformes</taxon>
        <taxon>Umbridae</taxon>
        <taxon>Dallia</taxon>
    </lineage>
</organism>
<keyword evidence="2" id="KW-1185">Reference proteome</keyword>
<accession>A0ACC2FRX5</accession>
<evidence type="ECO:0000313" key="2">
    <source>
        <dbReference type="Proteomes" id="UP001157502"/>
    </source>
</evidence>